<evidence type="ECO:0000256" key="1">
    <source>
        <dbReference type="ARBA" id="ARBA00004099"/>
    </source>
</evidence>
<evidence type="ECO:0000256" key="6">
    <source>
        <dbReference type="PIRNR" id="PIRNR015952"/>
    </source>
</evidence>
<evidence type="ECO:0000256" key="7">
    <source>
        <dbReference type="SAM" id="MobiDB-lite"/>
    </source>
</evidence>
<dbReference type="Pfam" id="PF03998">
    <property type="entry name" value="Utp11"/>
    <property type="match status" value="1"/>
</dbReference>
<keyword evidence="5 6" id="KW-0539">Nucleus</keyword>
<feature type="compositionally biased region" description="Acidic residues" evidence="7">
    <location>
        <begin position="162"/>
        <end position="180"/>
    </location>
</feature>
<dbReference type="PIRSF" id="PIRSF015952">
    <property type="entry name" value="U3snoRNP11"/>
    <property type="match status" value="1"/>
</dbReference>
<evidence type="ECO:0000256" key="5">
    <source>
        <dbReference type="ARBA" id="ARBA00023242"/>
    </source>
</evidence>
<feature type="compositionally biased region" description="Basic residues" evidence="7">
    <location>
        <begin position="253"/>
        <end position="262"/>
    </location>
</feature>
<comment type="subunit">
    <text evidence="6">Component of the ribosomal small subunit (SSU) processome.</text>
</comment>
<accession>A0ABR4PFU4</accession>
<comment type="function">
    <text evidence="1 6">Involved in nucleolar processing of pre-18S ribosomal RNA.</text>
</comment>
<name>A0ABR4PFU4_9HELO</name>
<reference evidence="8 9" key="1">
    <citation type="submission" date="2024-06" db="EMBL/GenBank/DDBJ databases">
        <title>Complete genome of Phlyctema vagabunda strain 19-DSS-EL-015.</title>
        <authorList>
            <person name="Fiorenzani C."/>
        </authorList>
    </citation>
    <scope>NUCLEOTIDE SEQUENCE [LARGE SCALE GENOMIC DNA]</scope>
    <source>
        <strain evidence="8 9">19-DSS-EL-015</strain>
    </source>
</reference>
<comment type="subcellular location">
    <subcellularLocation>
        <location evidence="2 6">Nucleus</location>
        <location evidence="2 6">Nucleolus</location>
    </subcellularLocation>
</comment>
<dbReference type="EMBL" id="JBFCZG010000005">
    <property type="protein sequence ID" value="KAL3422135.1"/>
    <property type="molecule type" value="Genomic_DNA"/>
</dbReference>
<feature type="region of interest" description="Disordered" evidence="7">
    <location>
        <begin position="242"/>
        <end position="262"/>
    </location>
</feature>
<comment type="caution">
    <text evidence="8">The sequence shown here is derived from an EMBL/GenBank/DDBJ whole genome shotgun (WGS) entry which is preliminary data.</text>
</comment>
<protein>
    <recommendedName>
        <fullName evidence="6">U3 small nucleolar RNA-associated protein 11</fullName>
        <shortName evidence="6">U3 snoRNA-associated protein 11</shortName>
    </recommendedName>
</protein>
<dbReference type="PANTHER" id="PTHR12838">
    <property type="entry name" value="U3 SMALL NUCLEOLAR RNA-ASSOCIATED PROTEIN 11"/>
    <property type="match status" value="1"/>
</dbReference>
<dbReference type="PANTHER" id="PTHR12838:SF0">
    <property type="entry name" value="U3 SMALL NUCLEOLAR RNA-ASSOCIATED PROTEIN 11-RELATED"/>
    <property type="match status" value="1"/>
</dbReference>
<feature type="region of interest" description="Disordered" evidence="7">
    <location>
        <begin position="74"/>
        <end position="100"/>
    </location>
</feature>
<gene>
    <name evidence="8" type="ORF">PVAG01_06291</name>
</gene>
<keyword evidence="4 6" id="KW-0698">rRNA processing</keyword>
<feature type="region of interest" description="Disordered" evidence="7">
    <location>
        <begin position="154"/>
        <end position="197"/>
    </location>
</feature>
<proteinExistence type="inferred from homology"/>
<comment type="similarity">
    <text evidence="3 6">Belongs to the UTP11 family.</text>
</comment>
<feature type="region of interest" description="Disordered" evidence="7">
    <location>
        <begin position="1"/>
        <end position="24"/>
    </location>
</feature>
<dbReference type="InterPro" id="IPR007144">
    <property type="entry name" value="SSU_processome_Utp11"/>
</dbReference>
<sequence length="262" mass="30569">MSSMRNAVQRRNHRERAQPEERAKWGLLEKHKDYSARAKDFNVKKTKLKSLRKLAGEKNPDEFYFGMMSKGKNAATSAVERRKKRAMPHNDTPGHKAMTQEAVRLAKTQDMGYIRTERNKAMKEVRALEQRVKGIKGNGKKIVFADDEEEQMEKMWSGVNMDENDDDESDEYDDDSEEEEREKRVPRAPLSKEEIQARDFKRMQQREAEKLAHFLDAAQEKLKVLTEAEEQLELQRAKMAKSTTVGGVNKNGVKWKVRERKR</sequence>
<feature type="compositionally biased region" description="Basic and acidic residues" evidence="7">
    <location>
        <begin position="181"/>
        <end position="197"/>
    </location>
</feature>
<evidence type="ECO:0000256" key="4">
    <source>
        <dbReference type="ARBA" id="ARBA00022552"/>
    </source>
</evidence>
<dbReference type="Proteomes" id="UP001629113">
    <property type="component" value="Unassembled WGS sequence"/>
</dbReference>
<organism evidence="8 9">
    <name type="scientific">Phlyctema vagabunda</name>
    <dbReference type="NCBI Taxonomy" id="108571"/>
    <lineage>
        <taxon>Eukaryota</taxon>
        <taxon>Fungi</taxon>
        <taxon>Dikarya</taxon>
        <taxon>Ascomycota</taxon>
        <taxon>Pezizomycotina</taxon>
        <taxon>Leotiomycetes</taxon>
        <taxon>Helotiales</taxon>
        <taxon>Dermateaceae</taxon>
        <taxon>Phlyctema</taxon>
    </lineage>
</organism>
<evidence type="ECO:0000256" key="3">
    <source>
        <dbReference type="ARBA" id="ARBA00008105"/>
    </source>
</evidence>
<evidence type="ECO:0000313" key="9">
    <source>
        <dbReference type="Proteomes" id="UP001629113"/>
    </source>
</evidence>
<feature type="compositionally biased region" description="Basic and acidic residues" evidence="7">
    <location>
        <begin position="15"/>
        <end position="24"/>
    </location>
</feature>
<evidence type="ECO:0000256" key="2">
    <source>
        <dbReference type="ARBA" id="ARBA00004604"/>
    </source>
</evidence>
<keyword evidence="9" id="KW-1185">Reference proteome</keyword>
<evidence type="ECO:0000313" key="8">
    <source>
        <dbReference type="EMBL" id="KAL3422135.1"/>
    </source>
</evidence>